<dbReference type="OMA" id="IAYSCHR"/>
<protein>
    <submittedName>
        <fullName evidence="2">Uncharacterized protein</fullName>
    </submittedName>
</protein>
<name>A0A5K1V6X4_ENTHI</name>
<evidence type="ECO:0000313" key="2">
    <source>
        <dbReference type="EMBL" id="GAT97995.1"/>
    </source>
</evidence>
<proteinExistence type="predicted"/>
<organism evidence="2 3">
    <name type="scientific">Entamoeba histolytica</name>
    <dbReference type="NCBI Taxonomy" id="5759"/>
    <lineage>
        <taxon>Eukaryota</taxon>
        <taxon>Amoebozoa</taxon>
        <taxon>Evosea</taxon>
        <taxon>Archamoebae</taxon>
        <taxon>Mastigamoebida</taxon>
        <taxon>Entamoebidae</taxon>
        <taxon>Entamoeba</taxon>
    </lineage>
</organism>
<dbReference type="VEuPathDB" id="AmoebaDB:EHI5A_072680"/>
<dbReference type="VEuPathDB" id="AmoebaDB:EHI7A_040160"/>
<evidence type="ECO:0000256" key="1">
    <source>
        <dbReference type="SAM" id="MobiDB-lite"/>
    </source>
</evidence>
<dbReference type="VEuPathDB" id="AmoebaDB:EHI8A_121960"/>
<evidence type="ECO:0000313" key="3">
    <source>
        <dbReference type="Proteomes" id="UP000078387"/>
    </source>
</evidence>
<dbReference type="VEuPathDB" id="AmoebaDB:KM1_064710"/>
<dbReference type="VEuPathDB" id="AmoebaDB:EHI_132420"/>
<dbReference type="AlphaFoldDB" id="A0A5K1V6X4"/>
<dbReference type="EMBL" id="BDEQ01000001">
    <property type="protein sequence ID" value="GAT97995.1"/>
    <property type="molecule type" value="Genomic_DNA"/>
</dbReference>
<feature type="region of interest" description="Disordered" evidence="1">
    <location>
        <begin position="177"/>
        <end position="198"/>
    </location>
</feature>
<dbReference type="Proteomes" id="UP000078387">
    <property type="component" value="Unassembled WGS sequence"/>
</dbReference>
<accession>A0A5K1V6X4</accession>
<comment type="caution">
    <text evidence="2">The sequence shown here is derived from an EMBL/GenBank/DDBJ whole genome shotgun (WGS) entry which is preliminary data.</text>
</comment>
<reference evidence="2 3" key="1">
    <citation type="submission" date="2016-05" db="EMBL/GenBank/DDBJ databases">
        <title>First whole genome sequencing of Entamoeba histolytica HM1:IMSS-clone-6.</title>
        <authorList>
            <person name="Mukherjee Avik.K."/>
            <person name="Izumyama S."/>
            <person name="Nakada-Tsukui K."/>
            <person name="Nozaki T."/>
        </authorList>
    </citation>
    <scope>NUCLEOTIDE SEQUENCE [LARGE SCALE GENOMIC DNA]</scope>
    <source>
        <strain evidence="2 3">HM1:IMSS clone 6</strain>
    </source>
</reference>
<sequence>MKSIIEKIKSDGNIEESQHHRVTNNQSFEQRNEIIFKPKIGTEQLLRNAMNNNITFFSQDSGSIGVTAEELMKENSTNLEITNTTDPETHTDTQKTISYTGIGTLKTETPSSQKTMIFKPIEDIENEDALSGEKTLSMGSSLDRDDDDIEQFNNKKGMEEENNDILSDDHTIETLTADSDNSLIESDEEKNKQQGKPIFSKQPLTRIESKYFDESLLGNVPTIEKIGGTEGEDSYFKKTQKEEMKHNGSLKNQNNTYFHTVSSKYEDDSLSSKETIAYSCHSLNKKYDSVCESTTAKEIEELNELLEERKINKKSFYFDRSDEEDEKLKTIAEIYNEEEMLNQPELNDSNDSSRDTIMTLGLNEHRFQQIVDSLDLFDEYNELNEFEREAYAKLFGKVGLLKDHIQVGRIQQPTPREFHSCCEKGEKEETIKEFCSSCSSIEELELFLKSTCRVLGLNWDEMKQFFNTESLGKMKESIINLFKEIELNE</sequence>
<gene>
    <name evidence="2" type="ORF">CL6EHI_132420</name>
</gene>